<dbReference type="Proteomes" id="UP000092666">
    <property type="component" value="Unassembled WGS sequence"/>
</dbReference>
<feature type="compositionally biased region" description="Polar residues" evidence="1">
    <location>
        <begin position="160"/>
        <end position="169"/>
    </location>
</feature>
<name>A0A1B9GVE0_9TREE</name>
<protein>
    <submittedName>
        <fullName evidence="2">Uncharacterized protein</fullName>
    </submittedName>
</protein>
<dbReference type="AlphaFoldDB" id="A0A1B9GVE0"/>
<feature type="compositionally biased region" description="Polar residues" evidence="1">
    <location>
        <begin position="181"/>
        <end position="192"/>
    </location>
</feature>
<evidence type="ECO:0000313" key="3">
    <source>
        <dbReference type="Proteomes" id="UP000092666"/>
    </source>
</evidence>
<feature type="region of interest" description="Disordered" evidence="1">
    <location>
        <begin position="124"/>
        <end position="192"/>
    </location>
</feature>
<dbReference type="EMBL" id="KV700123">
    <property type="protein sequence ID" value="OCF34993.1"/>
    <property type="molecule type" value="Genomic_DNA"/>
</dbReference>
<gene>
    <name evidence="2" type="ORF">I316_03540</name>
</gene>
<organism evidence="2 3">
    <name type="scientific">Kwoniella heveanensis BCC8398</name>
    <dbReference type="NCBI Taxonomy" id="1296120"/>
    <lineage>
        <taxon>Eukaryota</taxon>
        <taxon>Fungi</taxon>
        <taxon>Dikarya</taxon>
        <taxon>Basidiomycota</taxon>
        <taxon>Agaricomycotina</taxon>
        <taxon>Tremellomycetes</taxon>
        <taxon>Tremellales</taxon>
        <taxon>Cryptococcaceae</taxon>
        <taxon>Kwoniella</taxon>
    </lineage>
</organism>
<keyword evidence="3" id="KW-1185">Reference proteome</keyword>
<accession>A0A1B9GVE0</accession>
<reference evidence="3" key="2">
    <citation type="submission" date="2013-12" db="EMBL/GenBank/DDBJ databases">
        <title>Evolution of pathogenesis and genome organization in the Tremellales.</title>
        <authorList>
            <person name="Cuomo C."/>
            <person name="Litvintseva A."/>
            <person name="Heitman J."/>
            <person name="Chen Y."/>
            <person name="Sun S."/>
            <person name="Springer D."/>
            <person name="Dromer F."/>
            <person name="Young S."/>
            <person name="Zeng Q."/>
            <person name="Chapman S."/>
            <person name="Gujja S."/>
            <person name="Saif S."/>
            <person name="Birren B."/>
        </authorList>
    </citation>
    <scope>NUCLEOTIDE SEQUENCE [LARGE SCALE GENOMIC DNA]</scope>
    <source>
        <strain evidence="3">BCC8398</strain>
    </source>
</reference>
<evidence type="ECO:0000313" key="2">
    <source>
        <dbReference type="EMBL" id="OCF34993.1"/>
    </source>
</evidence>
<feature type="compositionally biased region" description="Polar residues" evidence="1">
    <location>
        <begin position="124"/>
        <end position="134"/>
    </location>
</feature>
<sequence>MCVTYFYDPTASNPKRFNVYKAETNLLAADPGTSDVAMMLVKDPHEIFSDVQSYRCSPQKMTAITPIGDEGACSMWSMTDRNLQHQQAVEETSGQCLHAPAKVSVFTAINDGSKQSLATSVPVQSIHSNTSPETVATCVEEPDQAPYSSVKGKGWDGSRESIQTITGVDQNEDAAPGQSELEASSAQSPLSA</sequence>
<reference evidence="2 3" key="1">
    <citation type="submission" date="2013-07" db="EMBL/GenBank/DDBJ databases">
        <title>The Genome Sequence of Cryptococcus heveanensis BCC8398.</title>
        <authorList>
            <consortium name="The Broad Institute Genome Sequencing Platform"/>
            <person name="Cuomo C."/>
            <person name="Litvintseva A."/>
            <person name="Chen Y."/>
            <person name="Heitman J."/>
            <person name="Sun S."/>
            <person name="Springer D."/>
            <person name="Dromer F."/>
            <person name="Young S.K."/>
            <person name="Zeng Q."/>
            <person name="Gargeya S."/>
            <person name="Fitzgerald M."/>
            <person name="Abouelleil A."/>
            <person name="Alvarado L."/>
            <person name="Berlin A.M."/>
            <person name="Chapman S.B."/>
            <person name="Dewar J."/>
            <person name="Goldberg J."/>
            <person name="Griggs A."/>
            <person name="Gujja S."/>
            <person name="Hansen M."/>
            <person name="Howarth C."/>
            <person name="Imamovic A."/>
            <person name="Larimer J."/>
            <person name="McCowan C."/>
            <person name="Murphy C."/>
            <person name="Pearson M."/>
            <person name="Priest M."/>
            <person name="Roberts A."/>
            <person name="Saif S."/>
            <person name="Shea T."/>
            <person name="Sykes S."/>
            <person name="Wortman J."/>
            <person name="Nusbaum C."/>
            <person name="Birren B."/>
        </authorList>
    </citation>
    <scope>NUCLEOTIDE SEQUENCE [LARGE SCALE GENOMIC DNA]</scope>
    <source>
        <strain evidence="2 3">BCC8398</strain>
    </source>
</reference>
<proteinExistence type="predicted"/>
<evidence type="ECO:0000256" key="1">
    <source>
        <dbReference type="SAM" id="MobiDB-lite"/>
    </source>
</evidence>